<accession>A0ABQ7EL92</accession>
<gene>
    <name evidence="2" type="ORF">DY000_02021479</name>
</gene>
<proteinExistence type="predicted"/>
<organism evidence="2 3">
    <name type="scientific">Brassica cretica</name>
    <name type="common">Mustard</name>
    <dbReference type="NCBI Taxonomy" id="69181"/>
    <lineage>
        <taxon>Eukaryota</taxon>
        <taxon>Viridiplantae</taxon>
        <taxon>Streptophyta</taxon>
        <taxon>Embryophyta</taxon>
        <taxon>Tracheophyta</taxon>
        <taxon>Spermatophyta</taxon>
        <taxon>Magnoliopsida</taxon>
        <taxon>eudicotyledons</taxon>
        <taxon>Gunneridae</taxon>
        <taxon>Pentapetalae</taxon>
        <taxon>rosids</taxon>
        <taxon>malvids</taxon>
        <taxon>Brassicales</taxon>
        <taxon>Brassicaceae</taxon>
        <taxon>Brassiceae</taxon>
        <taxon>Brassica</taxon>
    </lineage>
</organism>
<keyword evidence="3" id="KW-1185">Reference proteome</keyword>
<dbReference type="EMBL" id="QGKV02000299">
    <property type="protein sequence ID" value="KAF3597731.1"/>
    <property type="molecule type" value="Genomic_DNA"/>
</dbReference>
<protein>
    <submittedName>
        <fullName evidence="2">Uncharacterized protein</fullName>
    </submittedName>
</protein>
<dbReference type="Proteomes" id="UP000266723">
    <property type="component" value="Unassembled WGS sequence"/>
</dbReference>
<sequence>MVISKSTVMIISYSRISRKTFTERKIGSERTSKSCTKATCRRAEPSRGSARRRAQPLRRTARRRAEPTCGYTRPARSTITPVSSPAS</sequence>
<evidence type="ECO:0000313" key="2">
    <source>
        <dbReference type="EMBL" id="KAF3597731.1"/>
    </source>
</evidence>
<feature type="compositionally biased region" description="Basic residues" evidence="1">
    <location>
        <begin position="49"/>
        <end position="62"/>
    </location>
</feature>
<comment type="caution">
    <text evidence="2">The sequence shown here is derived from an EMBL/GenBank/DDBJ whole genome shotgun (WGS) entry which is preliminary data.</text>
</comment>
<evidence type="ECO:0000256" key="1">
    <source>
        <dbReference type="SAM" id="MobiDB-lite"/>
    </source>
</evidence>
<name>A0ABQ7EL92_BRACR</name>
<evidence type="ECO:0000313" key="3">
    <source>
        <dbReference type="Proteomes" id="UP000266723"/>
    </source>
</evidence>
<feature type="region of interest" description="Disordered" evidence="1">
    <location>
        <begin position="24"/>
        <end position="87"/>
    </location>
</feature>
<feature type="compositionally biased region" description="Polar residues" evidence="1">
    <location>
        <begin position="75"/>
        <end position="87"/>
    </location>
</feature>
<reference evidence="2 3" key="1">
    <citation type="journal article" date="2020" name="BMC Genomics">
        <title>Intraspecific diversification of the crop wild relative Brassica cretica Lam. using demographic model selection.</title>
        <authorList>
            <person name="Kioukis A."/>
            <person name="Michalopoulou V.A."/>
            <person name="Briers L."/>
            <person name="Pirintsos S."/>
            <person name="Studholme D.J."/>
            <person name="Pavlidis P."/>
            <person name="Sarris P.F."/>
        </authorList>
    </citation>
    <scope>NUCLEOTIDE SEQUENCE [LARGE SCALE GENOMIC DNA]</scope>
    <source>
        <strain evidence="3">cv. PFS-1207/04</strain>
    </source>
</reference>